<evidence type="ECO:0000313" key="7">
    <source>
        <dbReference type="EMBL" id="RZC17296.1"/>
    </source>
</evidence>
<dbReference type="InterPro" id="IPR000571">
    <property type="entry name" value="Znf_CCCH"/>
</dbReference>
<evidence type="ECO:0000259" key="6">
    <source>
        <dbReference type="PROSITE" id="PS50103"/>
    </source>
</evidence>
<gene>
    <name evidence="7" type="ORF">D0Y65_010210</name>
</gene>
<feature type="zinc finger region" description="C3H1-type" evidence="5">
    <location>
        <begin position="87"/>
        <end position="115"/>
    </location>
</feature>
<comment type="caution">
    <text evidence="7">The sequence shown here is derived from an EMBL/GenBank/DDBJ whole genome shotgun (WGS) entry which is preliminary data.</text>
</comment>
<dbReference type="EMBL" id="QZWG01000004">
    <property type="protein sequence ID" value="RZC17296.1"/>
    <property type="molecule type" value="Genomic_DNA"/>
</dbReference>
<keyword evidence="1 5" id="KW-0479">Metal-binding</keyword>
<keyword evidence="3 5" id="KW-0862">Zinc</keyword>
<feature type="domain" description="C3H1-type" evidence="6">
    <location>
        <begin position="87"/>
        <end position="115"/>
    </location>
</feature>
<evidence type="ECO:0000256" key="3">
    <source>
        <dbReference type="ARBA" id="ARBA00022833"/>
    </source>
</evidence>
<protein>
    <submittedName>
        <fullName evidence="7">Zinc finger CCCH domain-containing protein 13</fullName>
    </submittedName>
</protein>
<evidence type="ECO:0000256" key="5">
    <source>
        <dbReference type="PROSITE-ProRule" id="PRU00723"/>
    </source>
</evidence>
<keyword evidence="8" id="KW-1185">Reference proteome</keyword>
<accession>A0A445L2C6</accession>
<dbReference type="PROSITE" id="PS50103">
    <property type="entry name" value="ZF_C3H1"/>
    <property type="match status" value="1"/>
</dbReference>
<organism evidence="7 8">
    <name type="scientific">Glycine soja</name>
    <name type="common">Wild soybean</name>
    <dbReference type="NCBI Taxonomy" id="3848"/>
    <lineage>
        <taxon>Eukaryota</taxon>
        <taxon>Viridiplantae</taxon>
        <taxon>Streptophyta</taxon>
        <taxon>Embryophyta</taxon>
        <taxon>Tracheophyta</taxon>
        <taxon>Spermatophyta</taxon>
        <taxon>Magnoliopsida</taxon>
        <taxon>eudicotyledons</taxon>
        <taxon>Gunneridae</taxon>
        <taxon>Pentapetalae</taxon>
        <taxon>rosids</taxon>
        <taxon>fabids</taxon>
        <taxon>Fabales</taxon>
        <taxon>Fabaceae</taxon>
        <taxon>Papilionoideae</taxon>
        <taxon>50 kb inversion clade</taxon>
        <taxon>NPAAA clade</taxon>
        <taxon>indigoferoid/millettioid clade</taxon>
        <taxon>Phaseoleae</taxon>
        <taxon>Glycine</taxon>
        <taxon>Glycine subgen. Soja</taxon>
    </lineage>
</organism>
<keyword evidence="2 5" id="KW-0863">Zinc-finger</keyword>
<reference evidence="7 8" key="1">
    <citation type="submission" date="2018-09" db="EMBL/GenBank/DDBJ databases">
        <title>A high-quality reference genome of wild soybean provides a powerful tool to mine soybean genomes.</title>
        <authorList>
            <person name="Xie M."/>
            <person name="Chung C.Y.L."/>
            <person name="Li M.-W."/>
            <person name="Wong F.-L."/>
            <person name="Chan T.-F."/>
            <person name="Lam H.-M."/>
        </authorList>
    </citation>
    <scope>NUCLEOTIDE SEQUENCE [LARGE SCALE GENOMIC DNA]</scope>
    <source>
        <strain evidence="8">cv. W05</strain>
        <tissue evidence="7">Hypocotyl of etiolated seedlings</tissue>
    </source>
</reference>
<dbReference type="Proteomes" id="UP000289340">
    <property type="component" value="Chromosome 4"/>
</dbReference>
<evidence type="ECO:0000313" key="8">
    <source>
        <dbReference type="Proteomes" id="UP000289340"/>
    </source>
</evidence>
<evidence type="ECO:0000256" key="2">
    <source>
        <dbReference type="ARBA" id="ARBA00022771"/>
    </source>
</evidence>
<proteinExistence type="predicted"/>
<evidence type="ECO:0000256" key="4">
    <source>
        <dbReference type="ARBA" id="ARBA00023125"/>
    </source>
</evidence>
<evidence type="ECO:0000256" key="1">
    <source>
        <dbReference type="ARBA" id="ARBA00022723"/>
    </source>
</evidence>
<name>A0A445L2C6_GLYSO</name>
<dbReference type="InterPro" id="IPR050974">
    <property type="entry name" value="Plant_ZF_CCCH"/>
</dbReference>
<dbReference type="GO" id="GO:0003677">
    <property type="term" value="F:DNA binding"/>
    <property type="evidence" value="ECO:0007669"/>
    <property type="project" value="UniProtKB-KW"/>
</dbReference>
<dbReference type="GO" id="GO:0008270">
    <property type="term" value="F:zinc ion binding"/>
    <property type="evidence" value="ECO:0007669"/>
    <property type="project" value="UniProtKB-KW"/>
</dbReference>
<dbReference type="GO" id="GO:0003729">
    <property type="term" value="F:mRNA binding"/>
    <property type="evidence" value="ECO:0007669"/>
    <property type="project" value="TreeGrafter"/>
</dbReference>
<dbReference type="Gene3D" id="2.30.30.1190">
    <property type="match status" value="1"/>
</dbReference>
<dbReference type="PANTHER" id="PTHR12506:SF20">
    <property type="entry name" value="ZINC FINGER CCCH DOMAIN-CONTAINING PROTEIN 67"/>
    <property type="match status" value="1"/>
</dbReference>
<keyword evidence="4" id="KW-0238">DNA-binding</keyword>
<dbReference type="PANTHER" id="PTHR12506">
    <property type="entry name" value="PROTEIN PHOSPHATASE RELATED"/>
    <property type="match status" value="1"/>
</dbReference>
<dbReference type="AlphaFoldDB" id="A0A445L2C6"/>
<sequence length="287" mass="31445">MIFEMENKGLLFLGSVYDVINGDVATTTSANIVSMVLEFLTELLGAQFPFVNSLRRTGKLEAGARRRVHGEEKERSRVTLVQEFPKRPGDSECSYFLKTGHSRFKSNCKFHHPKDWIATLPPCNLNDKGVPLRPPLQNLQIWTSFYVPPPSTIARLDQKLVNTNSAASADVAENGGGEAEVVELGDCTRHAAKALVIGEVIATLEEIIEDVEGGRDSEVVVVGKGNRVDKGGAKRVDGVFVSETQHELGLRADLHDSDRVFWGISQKINTISNGSVGHYKTPNGDCE</sequence>